<accession>A0A1I7XIN3</accession>
<organism evidence="2 3">
    <name type="scientific">Heterorhabditis bacteriophora</name>
    <name type="common">Entomopathogenic nematode worm</name>
    <dbReference type="NCBI Taxonomy" id="37862"/>
    <lineage>
        <taxon>Eukaryota</taxon>
        <taxon>Metazoa</taxon>
        <taxon>Ecdysozoa</taxon>
        <taxon>Nematoda</taxon>
        <taxon>Chromadorea</taxon>
        <taxon>Rhabditida</taxon>
        <taxon>Rhabditina</taxon>
        <taxon>Rhabditomorpha</taxon>
        <taxon>Strongyloidea</taxon>
        <taxon>Heterorhabditidae</taxon>
        <taxon>Heterorhabditis</taxon>
    </lineage>
</organism>
<sequence length="147" mass="17320">MLYLHYVATPLVLLSLAKSEEFNCFVNHRNIRIDCAKPIERRRRQRQCSNCLERMQIQPCFSNEHFNDNIHRFLKEQETKEISLNQENIKHPTSDIIPFRTLQNPIITHKESLNLPDTKKQNDIEFFGPPFESTPPLASDHVPKILL</sequence>
<feature type="signal peptide" evidence="1">
    <location>
        <begin position="1"/>
        <end position="19"/>
    </location>
</feature>
<evidence type="ECO:0000256" key="1">
    <source>
        <dbReference type="SAM" id="SignalP"/>
    </source>
</evidence>
<dbReference type="WBParaSite" id="Hba_17609">
    <property type="protein sequence ID" value="Hba_17609"/>
    <property type="gene ID" value="Hba_17609"/>
</dbReference>
<evidence type="ECO:0000313" key="3">
    <source>
        <dbReference type="WBParaSite" id="Hba_17609"/>
    </source>
</evidence>
<evidence type="ECO:0000313" key="2">
    <source>
        <dbReference type="Proteomes" id="UP000095283"/>
    </source>
</evidence>
<proteinExistence type="predicted"/>
<keyword evidence="2" id="KW-1185">Reference proteome</keyword>
<name>A0A1I7XIN3_HETBA</name>
<dbReference type="AlphaFoldDB" id="A0A1I7XIN3"/>
<reference evidence="3" key="1">
    <citation type="submission" date="2016-11" db="UniProtKB">
        <authorList>
            <consortium name="WormBaseParasite"/>
        </authorList>
    </citation>
    <scope>IDENTIFICATION</scope>
</reference>
<keyword evidence="1" id="KW-0732">Signal</keyword>
<feature type="chain" id="PRO_5009311223" evidence="1">
    <location>
        <begin position="20"/>
        <end position="147"/>
    </location>
</feature>
<protein>
    <submittedName>
        <fullName evidence="3">Uncharacterized protein</fullName>
    </submittedName>
</protein>
<dbReference type="Proteomes" id="UP000095283">
    <property type="component" value="Unplaced"/>
</dbReference>